<proteinExistence type="predicted"/>
<evidence type="ECO:0000313" key="6">
    <source>
        <dbReference type="EMBL" id="SDI41647.1"/>
    </source>
</evidence>
<dbReference type="Gene3D" id="3.50.50.60">
    <property type="entry name" value="FAD/NAD(P)-binding domain"/>
    <property type="match status" value="2"/>
</dbReference>
<dbReference type="PANTHER" id="PTHR43400:SF10">
    <property type="entry name" value="3-OXOSTEROID 1-DEHYDROGENASE"/>
    <property type="match status" value="1"/>
</dbReference>
<dbReference type="Gene3D" id="3.90.700.10">
    <property type="entry name" value="Succinate dehydrogenase/fumarate reductase flavoprotein, catalytic domain"/>
    <property type="match status" value="1"/>
</dbReference>
<comment type="cofactor">
    <cofactor evidence="1">
        <name>FAD</name>
        <dbReference type="ChEBI" id="CHEBI:57692"/>
    </cofactor>
</comment>
<dbReference type="EMBL" id="FNEJ01000004">
    <property type="protein sequence ID" value="SDI41647.1"/>
    <property type="molecule type" value="Genomic_DNA"/>
</dbReference>
<dbReference type="InterPro" id="IPR027477">
    <property type="entry name" value="Succ_DH/fumarate_Rdtase_cat_sf"/>
</dbReference>
<keyword evidence="2" id="KW-0285">Flavoprotein</keyword>
<dbReference type="InterPro" id="IPR036188">
    <property type="entry name" value="FAD/NAD-bd_sf"/>
</dbReference>
<dbReference type="InterPro" id="IPR003953">
    <property type="entry name" value="FAD-dep_OxRdtase_2_FAD-bd"/>
</dbReference>
<dbReference type="Proteomes" id="UP000199093">
    <property type="component" value="Unassembled WGS sequence"/>
</dbReference>
<evidence type="ECO:0000256" key="3">
    <source>
        <dbReference type="ARBA" id="ARBA00022827"/>
    </source>
</evidence>
<dbReference type="PANTHER" id="PTHR43400">
    <property type="entry name" value="FUMARATE REDUCTASE"/>
    <property type="match status" value="1"/>
</dbReference>
<dbReference type="GO" id="GO:0008202">
    <property type="term" value="P:steroid metabolic process"/>
    <property type="evidence" value="ECO:0007669"/>
    <property type="project" value="UniProtKB-ARBA"/>
</dbReference>
<name>A0A1G8KDY0_9RHOB</name>
<dbReference type="Pfam" id="PF00890">
    <property type="entry name" value="FAD_binding_2"/>
    <property type="match status" value="1"/>
</dbReference>
<dbReference type="RefSeq" id="WP_089845014.1">
    <property type="nucleotide sequence ID" value="NZ_FNEJ01000004.1"/>
</dbReference>
<dbReference type="STRING" id="555512.SAMN04487993_1004195"/>
<evidence type="ECO:0000256" key="2">
    <source>
        <dbReference type="ARBA" id="ARBA00022630"/>
    </source>
</evidence>
<accession>A0A1G8KDY0</accession>
<dbReference type="OrthoDB" id="3178130at2"/>
<evidence type="ECO:0000259" key="5">
    <source>
        <dbReference type="Pfam" id="PF00890"/>
    </source>
</evidence>
<gene>
    <name evidence="6" type="ORF">SAMN04487993_1004195</name>
</gene>
<evidence type="ECO:0000313" key="7">
    <source>
        <dbReference type="Proteomes" id="UP000199093"/>
    </source>
</evidence>
<dbReference type="PRINTS" id="PR00411">
    <property type="entry name" value="PNDRDTASEI"/>
</dbReference>
<dbReference type="InterPro" id="IPR050315">
    <property type="entry name" value="FAD-oxidoreductase_2"/>
</dbReference>
<protein>
    <submittedName>
        <fullName evidence="6">Succinate dehydrogenase/fumarate reductase, flavoprotein subunit</fullName>
    </submittedName>
</protein>
<feature type="domain" description="FAD-dependent oxidoreductase 2 FAD-binding" evidence="5">
    <location>
        <begin position="14"/>
        <end position="546"/>
    </location>
</feature>
<keyword evidence="7" id="KW-1185">Reference proteome</keyword>
<dbReference type="GO" id="GO:0016491">
    <property type="term" value="F:oxidoreductase activity"/>
    <property type="evidence" value="ECO:0007669"/>
    <property type="project" value="UniProtKB-KW"/>
</dbReference>
<evidence type="ECO:0000256" key="1">
    <source>
        <dbReference type="ARBA" id="ARBA00001974"/>
    </source>
</evidence>
<dbReference type="SUPFAM" id="SSF56425">
    <property type="entry name" value="Succinate dehydrogenase/fumarate reductase flavoprotein, catalytic domain"/>
    <property type="match status" value="1"/>
</dbReference>
<organism evidence="6 7">
    <name type="scientific">Salipiger marinus</name>
    <dbReference type="NCBI Taxonomy" id="555512"/>
    <lineage>
        <taxon>Bacteria</taxon>
        <taxon>Pseudomonadati</taxon>
        <taxon>Pseudomonadota</taxon>
        <taxon>Alphaproteobacteria</taxon>
        <taxon>Rhodobacterales</taxon>
        <taxon>Roseobacteraceae</taxon>
        <taxon>Salipiger</taxon>
    </lineage>
</organism>
<keyword evidence="4" id="KW-0560">Oxidoreductase</keyword>
<reference evidence="6 7" key="1">
    <citation type="submission" date="2016-10" db="EMBL/GenBank/DDBJ databases">
        <authorList>
            <person name="de Groot N.N."/>
        </authorList>
    </citation>
    <scope>NUCLEOTIDE SEQUENCE [LARGE SCALE GENOMIC DNA]</scope>
    <source>
        <strain evidence="6 7">DSM 26424</strain>
    </source>
</reference>
<dbReference type="SUPFAM" id="SSF51905">
    <property type="entry name" value="FAD/NAD(P)-binding domain"/>
    <property type="match status" value="1"/>
</dbReference>
<keyword evidence="3" id="KW-0274">FAD</keyword>
<sequence length="566" mass="58959">MTKLPAPCAEDTVDLIVLGSGAAGLAAAVTAAIHGLRVVVLEQAEVAGGTSAWSGGWIFAPRNPVARRAGIDEPPEAPRAYLQAVAGNRFRADRVDAFLAAAPEMVAFFEQNTALQFQGGLTIPDTYGHLPGAGMGGRSVIAAPFDARALGPALALLRLPLAETTFRGMTIQAGPDLRAFLTMTRSLRSLGHVAGRVLRHGRDLALHGRGMDLRNGAALIGRLLLSARRAGVDLRLSQQVSALSMDRGRVCGVMLADGRRLTARRGVVLACGGFGHDAARAADLLPRAAEHLSLSVPTAKGGGLRLAEAVGAALDHDLASAAALCPVSRVPWPDGSEGRFPHIIDRGKPGVIGVLANGARFCNEGLGYHDYVTALLAAVPEGEAAQSWLVCDHRFLRRYGLGIVRPAPVPYGGWIRAGYLRRGQSPRDLALACGIDPAGLEATLERWNAHAAQGADPEFGRGSSAYMRLQGDPDQRPNPNVAPITRAPFYAVKVEPGSFGTFAGLRTDAQARVLDGQGRAIAGLYAAGSDAASIFGGTYPAGGINLGPALTFGFIAARHAASQDPA</sequence>
<dbReference type="NCBIfam" id="NF004789">
    <property type="entry name" value="PRK06134.1"/>
    <property type="match status" value="1"/>
</dbReference>
<dbReference type="AlphaFoldDB" id="A0A1G8KDY0"/>
<evidence type="ECO:0000256" key="4">
    <source>
        <dbReference type="ARBA" id="ARBA00023002"/>
    </source>
</evidence>